<dbReference type="AlphaFoldDB" id="A0A3P7KXX9"/>
<keyword evidence="1" id="KW-0732">Signal</keyword>
<feature type="signal peptide" evidence="1">
    <location>
        <begin position="1"/>
        <end position="18"/>
    </location>
</feature>
<dbReference type="Proteomes" id="UP000281553">
    <property type="component" value="Unassembled WGS sequence"/>
</dbReference>
<accession>A0A3P7KXX9</accession>
<evidence type="ECO:0000256" key="1">
    <source>
        <dbReference type="SAM" id="SignalP"/>
    </source>
</evidence>
<protein>
    <recommendedName>
        <fullName evidence="4">Secreted protein</fullName>
    </recommendedName>
</protein>
<feature type="chain" id="PRO_5018304638" description="Secreted protein" evidence="1">
    <location>
        <begin position="19"/>
        <end position="87"/>
    </location>
</feature>
<dbReference type="OrthoDB" id="6782675at2759"/>
<name>A0A3P7KXX9_DIBLA</name>
<keyword evidence="3" id="KW-1185">Reference proteome</keyword>
<evidence type="ECO:0000313" key="3">
    <source>
        <dbReference type="Proteomes" id="UP000281553"/>
    </source>
</evidence>
<evidence type="ECO:0008006" key="4">
    <source>
        <dbReference type="Google" id="ProtNLM"/>
    </source>
</evidence>
<reference evidence="2 3" key="1">
    <citation type="submission" date="2018-11" db="EMBL/GenBank/DDBJ databases">
        <authorList>
            <consortium name="Pathogen Informatics"/>
        </authorList>
    </citation>
    <scope>NUCLEOTIDE SEQUENCE [LARGE SCALE GENOMIC DNA]</scope>
</reference>
<dbReference type="EMBL" id="UYRU01048230">
    <property type="protein sequence ID" value="VDN09995.1"/>
    <property type="molecule type" value="Genomic_DNA"/>
</dbReference>
<organism evidence="2 3">
    <name type="scientific">Dibothriocephalus latus</name>
    <name type="common">Fish tapeworm</name>
    <name type="synonym">Diphyllobothrium latum</name>
    <dbReference type="NCBI Taxonomy" id="60516"/>
    <lineage>
        <taxon>Eukaryota</taxon>
        <taxon>Metazoa</taxon>
        <taxon>Spiralia</taxon>
        <taxon>Lophotrochozoa</taxon>
        <taxon>Platyhelminthes</taxon>
        <taxon>Cestoda</taxon>
        <taxon>Eucestoda</taxon>
        <taxon>Diphyllobothriidea</taxon>
        <taxon>Diphyllobothriidae</taxon>
        <taxon>Dibothriocephalus</taxon>
    </lineage>
</organism>
<gene>
    <name evidence="2" type="ORF">DILT_LOCUS5826</name>
</gene>
<proteinExistence type="predicted"/>
<sequence>MVSFEVLSLFVCMPLDVARPCTDKVLTSNDTEIPTVVLLKHIEPYQWNKICEFQEAVQKKKKKKKKKKRSLEQEVYCSNVSDSVGNP</sequence>
<evidence type="ECO:0000313" key="2">
    <source>
        <dbReference type="EMBL" id="VDN09995.1"/>
    </source>
</evidence>